<comment type="subcellular location">
    <subcellularLocation>
        <location evidence="1">Nucleus</location>
    </subcellularLocation>
</comment>
<feature type="short sequence motif" description="VHIID" evidence="5">
    <location>
        <begin position="406"/>
        <end position="410"/>
    </location>
</feature>
<dbReference type="OrthoDB" id="677896at2759"/>
<reference evidence="7 8" key="1">
    <citation type="journal article" date="2018" name="Nat. Genet.">
        <title>The Rosa genome provides new insights in the design of modern roses.</title>
        <authorList>
            <person name="Bendahmane M."/>
        </authorList>
    </citation>
    <scope>NUCLEOTIDE SEQUENCE [LARGE SCALE GENOMIC DNA]</scope>
    <source>
        <strain evidence="8">cv. Old Blush</strain>
    </source>
</reference>
<dbReference type="PANTHER" id="PTHR31636">
    <property type="entry name" value="OSJNBA0084A10.13 PROTEIN-RELATED"/>
    <property type="match status" value="1"/>
</dbReference>
<dbReference type="OMA" id="LTDCMVL"/>
<feature type="compositionally biased region" description="Polar residues" evidence="6">
    <location>
        <begin position="1"/>
        <end position="10"/>
    </location>
</feature>
<feature type="compositionally biased region" description="Low complexity" evidence="6">
    <location>
        <begin position="274"/>
        <end position="292"/>
    </location>
</feature>
<evidence type="ECO:0000313" key="7">
    <source>
        <dbReference type="EMBL" id="PRQ60151.1"/>
    </source>
</evidence>
<comment type="caution">
    <text evidence="7">The sequence shown here is derived from an EMBL/GenBank/DDBJ whole genome shotgun (WGS) entry which is preliminary data.</text>
</comment>
<proteinExistence type="inferred from homology"/>
<comment type="caution">
    <text evidence="5">Lacks conserved residue(s) required for the propagation of feature annotation.</text>
</comment>
<evidence type="ECO:0000256" key="4">
    <source>
        <dbReference type="ARBA" id="ARBA00023242"/>
    </source>
</evidence>
<feature type="compositionally biased region" description="Polar residues" evidence="6">
    <location>
        <begin position="23"/>
        <end position="40"/>
    </location>
</feature>
<dbReference type="PROSITE" id="PS50985">
    <property type="entry name" value="GRAS"/>
    <property type="match status" value="1"/>
</dbReference>
<accession>A0A2P6SNC4</accession>
<feature type="region of interest" description="SAW" evidence="5">
    <location>
        <begin position="589"/>
        <end position="666"/>
    </location>
</feature>
<dbReference type="InterPro" id="IPR005202">
    <property type="entry name" value="TF_GRAS"/>
</dbReference>
<feature type="region of interest" description="Disordered" evidence="6">
    <location>
        <begin position="264"/>
        <end position="292"/>
    </location>
</feature>
<feature type="region of interest" description="Disordered" evidence="6">
    <location>
        <begin position="1"/>
        <end position="64"/>
    </location>
</feature>
<dbReference type="GO" id="GO:0005634">
    <property type="term" value="C:nucleus"/>
    <property type="evidence" value="ECO:0007669"/>
    <property type="project" value="UniProtKB-SubCell"/>
</dbReference>
<name>A0A2P6SNC4_ROSCH</name>
<keyword evidence="2" id="KW-0805">Transcription regulation</keyword>
<keyword evidence="8" id="KW-1185">Reference proteome</keyword>
<feature type="region of interest" description="Leucine repeat II (LRII)" evidence="5">
    <location>
        <begin position="453"/>
        <end position="485"/>
    </location>
</feature>
<dbReference type="Proteomes" id="UP000238479">
    <property type="component" value="Chromosome 1"/>
</dbReference>
<evidence type="ECO:0000256" key="1">
    <source>
        <dbReference type="ARBA" id="ARBA00004123"/>
    </source>
</evidence>
<evidence type="ECO:0000313" key="8">
    <source>
        <dbReference type="Proteomes" id="UP000238479"/>
    </source>
</evidence>
<dbReference type="Gramene" id="PRQ60151">
    <property type="protein sequence ID" value="PRQ60151"/>
    <property type="gene ID" value="RchiOBHm_Chr1g0378081"/>
</dbReference>
<feature type="compositionally biased region" description="Polar residues" evidence="6">
    <location>
        <begin position="264"/>
        <end position="273"/>
    </location>
</feature>
<keyword evidence="3" id="KW-0804">Transcription</keyword>
<evidence type="ECO:0000256" key="5">
    <source>
        <dbReference type="PROSITE-ProRule" id="PRU01191"/>
    </source>
</evidence>
<evidence type="ECO:0000256" key="3">
    <source>
        <dbReference type="ARBA" id="ARBA00023163"/>
    </source>
</evidence>
<gene>
    <name evidence="7" type="ORF">RchiOBHm_Chr1g0378081</name>
</gene>
<dbReference type="Pfam" id="PF03514">
    <property type="entry name" value="GRAS"/>
    <property type="match status" value="1"/>
</dbReference>
<comment type="similarity">
    <text evidence="5">Belongs to the GRAS family.</text>
</comment>
<dbReference type="SMR" id="A0A2P6SNC4"/>
<organism evidence="7 8">
    <name type="scientific">Rosa chinensis</name>
    <name type="common">China rose</name>
    <dbReference type="NCBI Taxonomy" id="74649"/>
    <lineage>
        <taxon>Eukaryota</taxon>
        <taxon>Viridiplantae</taxon>
        <taxon>Streptophyta</taxon>
        <taxon>Embryophyta</taxon>
        <taxon>Tracheophyta</taxon>
        <taxon>Spermatophyta</taxon>
        <taxon>Magnoliopsida</taxon>
        <taxon>eudicotyledons</taxon>
        <taxon>Gunneridae</taxon>
        <taxon>Pentapetalae</taxon>
        <taxon>rosids</taxon>
        <taxon>fabids</taxon>
        <taxon>Rosales</taxon>
        <taxon>Rosaceae</taxon>
        <taxon>Rosoideae</taxon>
        <taxon>Rosoideae incertae sedis</taxon>
        <taxon>Rosa</taxon>
    </lineage>
</organism>
<dbReference type="EMBL" id="PDCK01000039">
    <property type="protein sequence ID" value="PRQ60151.1"/>
    <property type="molecule type" value="Genomic_DNA"/>
</dbReference>
<sequence length="666" mass="73286">MQSGFNSGNQGLPDFYAGGGRSIGSTMSNHPSQPQYQRSQLPGLFMDPTGPQIGRQTQNPHHNTAGLIGKRTLAEFQYHQHQNPYQQNLTNQQNIYLRSLKPKTTANYQHSNFQHASPISPLSPIDFSSASSYIGSENSNTSSTTSSMLSQRCRLPLLQQLRPQTVINPMFQASSSPYVNHSNTVQPLQNQIVQNRVPVSAIESEKKMNNPVSSVDSEKKMIDHRLQELEKQLLDDNDEEEEGGDAVSVITKTNSEWSETIQNLIGPNQTTQKPVSPSPTSSSSSSSSVASPATLTCSKQSLMEAASAISEGKSEAAAEILTRLTQVTNPRPNSEHRLLEFMASALKSRVNPVDNPPPVSELFTQEHAGSTQSLYELIPCFNLGFVAANLAILEATLADQSTTNKVHVIDFDIGQGCQYRHLLRALSRRPNGKSSVVKITTVPDNGGEDRLRSVRQNLSQMAKNWGVGLEFNVVSQKLSELNRESLGCEPDEPIAVNFAFKLYSMPDESVSTDNPRDELLRRVKGLAPRVVTLVEQELNTNTAPFMARVNESCAYYGALMDSVEAVANDHPDRVKAEEALSRKLANSVACEGRDRVERCEVFGKWRARMGMAGFELRRMSQSVTESLGNGLFSGNRVHPGFTVKEENGAVCFGWKSRTLTVASAWR</sequence>
<evidence type="ECO:0000256" key="6">
    <source>
        <dbReference type="SAM" id="MobiDB-lite"/>
    </source>
</evidence>
<keyword evidence="4" id="KW-0539">Nucleus</keyword>
<protein>
    <submittedName>
        <fullName evidence="7">Putative transcription factor GRAS family</fullName>
    </submittedName>
</protein>
<dbReference type="AlphaFoldDB" id="A0A2P6SNC4"/>
<dbReference type="STRING" id="74649.A0A2P6SNC4"/>
<evidence type="ECO:0000256" key="2">
    <source>
        <dbReference type="ARBA" id="ARBA00023015"/>
    </source>
</evidence>